<dbReference type="Proteomes" id="UP000027178">
    <property type="component" value="Unassembled WGS sequence"/>
</dbReference>
<keyword evidence="2" id="KW-1185">Reference proteome</keyword>
<organism evidence="1 2">
    <name type="scientific">Kitasatospora cheerisanensis KCTC 2395</name>
    <dbReference type="NCBI Taxonomy" id="1348663"/>
    <lineage>
        <taxon>Bacteria</taxon>
        <taxon>Bacillati</taxon>
        <taxon>Actinomycetota</taxon>
        <taxon>Actinomycetes</taxon>
        <taxon>Kitasatosporales</taxon>
        <taxon>Streptomycetaceae</taxon>
        <taxon>Kitasatospora</taxon>
    </lineage>
</organism>
<dbReference type="EMBL" id="JNBY01000116">
    <property type="protein sequence ID" value="KDN82183.1"/>
    <property type="molecule type" value="Genomic_DNA"/>
</dbReference>
<evidence type="ECO:0008006" key="3">
    <source>
        <dbReference type="Google" id="ProtNLM"/>
    </source>
</evidence>
<name>A0A066YL70_9ACTN</name>
<dbReference type="InterPro" id="IPR036890">
    <property type="entry name" value="HATPase_C_sf"/>
</dbReference>
<evidence type="ECO:0000313" key="2">
    <source>
        <dbReference type="Proteomes" id="UP000027178"/>
    </source>
</evidence>
<accession>A0A066YL70</accession>
<dbReference type="AlphaFoldDB" id="A0A066YL70"/>
<protein>
    <recommendedName>
        <fullName evidence="3">Histidine kinase</fullName>
    </recommendedName>
</protein>
<dbReference type="HOGENOM" id="CLU_3328898_0_0_11"/>
<reference evidence="1 2" key="1">
    <citation type="submission" date="2014-05" db="EMBL/GenBank/DDBJ databases">
        <title>Draft Genome Sequence of Kitasatospora cheerisanensis KCTC 2395.</title>
        <authorList>
            <person name="Nam D.H."/>
        </authorList>
    </citation>
    <scope>NUCLEOTIDE SEQUENCE [LARGE SCALE GENOMIC DNA]</scope>
    <source>
        <strain evidence="1 2">KCTC 2395</strain>
    </source>
</reference>
<gene>
    <name evidence="1" type="ORF">KCH_60170</name>
</gene>
<proteinExistence type="predicted"/>
<comment type="caution">
    <text evidence="1">The sequence shown here is derived from an EMBL/GenBank/DDBJ whole genome shotgun (WGS) entry which is preliminary data.</text>
</comment>
<evidence type="ECO:0000313" key="1">
    <source>
        <dbReference type="EMBL" id="KDN82183.1"/>
    </source>
</evidence>
<dbReference type="Gene3D" id="3.30.565.10">
    <property type="entry name" value="Histidine kinase-like ATPase, C-terminal domain"/>
    <property type="match status" value="1"/>
</dbReference>
<sequence length="38" mass="3927">MIGMRERVKLYGGSVDAGPRPHGGFAVVFSLPVPAADA</sequence>